<feature type="region of interest" description="Disordered" evidence="2">
    <location>
        <begin position="736"/>
        <end position="801"/>
    </location>
</feature>
<evidence type="ECO:0008006" key="5">
    <source>
        <dbReference type="Google" id="ProtNLM"/>
    </source>
</evidence>
<feature type="compositionally biased region" description="Polar residues" evidence="2">
    <location>
        <begin position="789"/>
        <end position="801"/>
    </location>
</feature>
<dbReference type="OrthoDB" id="206339at2759"/>
<evidence type="ECO:0000256" key="2">
    <source>
        <dbReference type="SAM" id="MobiDB-lite"/>
    </source>
</evidence>
<dbReference type="Proteomes" id="UP000594454">
    <property type="component" value="Chromosome 5"/>
</dbReference>
<gene>
    <name evidence="3" type="ORF">HERILL_LOCUS13279</name>
</gene>
<organism evidence="3 4">
    <name type="scientific">Hermetia illucens</name>
    <name type="common">Black soldier fly</name>
    <dbReference type="NCBI Taxonomy" id="343691"/>
    <lineage>
        <taxon>Eukaryota</taxon>
        <taxon>Metazoa</taxon>
        <taxon>Ecdysozoa</taxon>
        <taxon>Arthropoda</taxon>
        <taxon>Hexapoda</taxon>
        <taxon>Insecta</taxon>
        <taxon>Pterygota</taxon>
        <taxon>Neoptera</taxon>
        <taxon>Endopterygota</taxon>
        <taxon>Diptera</taxon>
        <taxon>Brachycera</taxon>
        <taxon>Stratiomyomorpha</taxon>
        <taxon>Stratiomyidae</taxon>
        <taxon>Hermetiinae</taxon>
        <taxon>Hermetia</taxon>
    </lineage>
</organism>
<dbReference type="InParanoid" id="A0A7R8V123"/>
<dbReference type="EMBL" id="LR899013">
    <property type="protein sequence ID" value="CAD7090821.1"/>
    <property type="molecule type" value="Genomic_DNA"/>
</dbReference>
<feature type="coiled-coil region" evidence="1">
    <location>
        <begin position="233"/>
        <end position="290"/>
    </location>
</feature>
<feature type="compositionally biased region" description="Low complexity" evidence="2">
    <location>
        <begin position="607"/>
        <end position="616"/>
    </location>
</feature>
<evidence type="ECO:0000256" key="1">
    <source>
        <dbReference type="SAM" id="Coils"/>
    </source>
</evidence>
<dbReference type="AlphaFoldDB" id="A0A7R8V123"/>
<keyword evidence="4" id="KW-1185">Reference proteome</keyword>
<feature type="compositionally biased region" description="Basic and acidic residues" evidence="2">
    <location>
        <begin position="177"/>
        <end position="208"/>
    </location>
</feature>
<feature type="region of interest" description="Disordered" evidence="2">
    <location>
        <begin position="177"/>
        <end position="214"/>
    </location>
</feature>
<feature type="region of interest" description="Disordered" evidence="2">
    <location>
        <begin position="595"/>
        <end position="627"/>
    </location>
</feature>
<keyword evidence="1" id="KW-0175">Coiled coil</keyword>
<protein>
    <recommendedName>
        <fullName evidence="5">LisH domain-containing protein</fullName>
    </recommendedName>
</protein>
<evidence type="ECO:0000313" key="3">
    <source>
        <dbReference type="EMBL" id="CAD7090821.1"/>
    </source>
</evidence>
<reference evidence="3 4" key="1">
    <citation type="submission" date="2020-11" db="EMBL/GenBank/DDBJ databases">
        <authorList>
            <person name="Wallbank WR R."/>
            <person name="Pardo Diaz C."/>
            <person name="Kozak K."/>
            <person name="Martin S."/>
            <person name="Jiggins C."/>
            <person name="Moest M."/>
            <person name="Warren A I."/>
            <person name="Generalovic N T."/>
            <person name="Byers J.R.P. K."/>
            <person name="Montejo-Kovacevich G."/>
            <person name="Yen C E."/>
        </authorList>
    </citation>
    <scope>NUCLEOTIDE SEQUENCE [LARGE SCALE GENOMIC DNA]</scope>
</reference>
<name>A0A7R8V123_HERIL</name>
<accession>A0A7R8V123</accession>
<dbReference type="OMA" id="EQGIHAN"/>
<feature type="coiled-coil region" evidence="1">
    <location>
        <begin position="424"/>
        <end position="451"/>
    </location>
</feature>
<proteinExistence type="predicted"/>
<sequence length="801" mass="92168">MEAKDVNLNEIHKLPESEFRKHFTQWVEEDGVARALQAKLRKHLIETFNRTHLGRRIYAMYSKANRMILSPLILALNTLVAEFLYAQNCHFSLSVFSTEVPYRNTLPDFESETPFRFTKSDIMEIFEAISTNISEDFQQTIIQCYLNDSTPKYCISLLYLIFKHVFKFSPASSVHRKTDAKTHQAESARTETSRDKSDSESSKGKDCQSSEATSKKQFGARYNNQFRYLNKYLVILSRKVKEMSISLEQLEGREVIADRLRRKSVQTRKMENLNRSLEKISENLRILSQSKRKNRKMSVIISAIDKLTMQLDKCSQNFQMMSRNLREGPATTIDKSTSAAEKSYGDWVRELTSTKSGKKFVAKIEIALRKTLEEEKGKLSHAFNQKFENHKALLKLKYKQKLLQRLETRAPPEANQTDKSNEIQSYIERKLEELNKKHDDLLKKIQESEARMKDSEVVFSLDDERSKQKPASARRKLFKEMIPTGNQLSSEEDKESIPPRRAKPVEKTIDLKPQLEEMAKSIAEQERNIDHIIYGAKLRIQELEYESNQLDRSFQDYIEKQNIQKHQLETNAAHIWNNYNLQKSLLDSRQVKRRIRPKQPETEQVGSLPSDDQISQSPPPAVPSSNDFAKIEKPCVITSPHFENPFRKLKTEILVKESWKLGNRITSDPNEVITKPHDYADASTSPVLVDTETSNMDEVETENKFLQPNIEGDHNQTPVSSELNLKDATLEGIVLSDTKSSERSHSSRKPSLALKVPNVVLTRSAPSVKDTSSQLSESDSLSKKLDFSTGKQGSSDENFWD</sequence>
<evidence type="ECO:0000313" key="4">
    <source>
        <dbReference type="Proteomes" id="UP000594454"/>
    </source>
</evidence>
<feature type="compositionally biased region" description="Low complexity" evidence="2">
    <location>
        <begin position="769"/>
        <end position="779"/>
    </location>
</feature>